<keyword evidence="2" id="KW-0802">TPR repeat</keyword>
<dbReference type="SUPFAM" id="SSF48452">
    <property type="entry name" value="TPR-like"/>
    <property type="match status" value="1"/>
</dbReference>
<dbReference type="PROSITE" id="PS50297">
    <property type="entry name" value="ANK_REP_REGION"/>
    <property type="match status" value="4"/>
</dbReference>
<dbReference type="Pfam" id="PF12796">
    <property type="entry name" value="Ank_2"/>
    <property type="match status" value="2"/>
</dbReference>
<keyword evidence="1" id="KW-0040">ANK repeat</keyword>
<dbReference type="InterPro" id="IPR036770">
    <property type="entry name" value="Ankyrin_rpt-contain_sf"/>
</dbReference>
<dbReference type="InterPro" id="IPR002110">
    <property type="entry name" value="Ankyrin_rpt"/>
</dbReference>
<accession>A0A9Q0C0D5</accession>
<evidence type="ECO:0000313" key="3">
    <source>
        <dbReference type="EMBL" id="KAJ1683747.1"/>
    </source>
</evidence>
<organism evidence="3 4">
    <name type="scientific">Rhynchospora breviuscula</name>
    <dbReference type="NCBI Taxonomy" id="2022672"/>
    <lineage>
        <taxon>Eukaryota</taxon>
        <taxon>Viridiplantae</taxon>
        <taxon>Streptophyta</taxon>
        <taxon>Embryophyta</taxon>
        <taxon>Tracheophyta</taxon>
        <taxon>Spermatophyta</taxon>
        <taxon>Magnoliopsida</taxon>
        <taxon>Liliopsida</taxon>
        <taxon>Poales</taxon>
        <taxon>Cyperaceae</taxon>
        <taxon>Cyperoideae</taxon>
        <taxon>Rhynchosporeae</taxon>
        <taxon>Rhynchospora</taxon>
    </lineage>
</organism>
<feature type="repeat" description="ANK" evidence="1">
    <location>
        <begin position="213"/>
        <end position="245"/>
    </location>
</feature>
<dbReference type="PROSITE" id="PS50088">
    <property type="entry name" value="ANK_REPEAT"/>
    <property type="match status" value="5"/>
</dbReference>
<comment type="caution">
    <text evidence="3">The sequence shown here is derived from an EMBL/GenBank/DDBJ whole genome shotgun (WGS) entry which is preliminary data.</text>
</comment>
<dbReference type="PANTHER" id="PTHR46224:SF6">
    <property type="entry name" value="ANKYRIN REPEAT FAMILY PROTEIN"/>
    <property type="match status" value="1"/>
</dbReference>
<sequence>MPIMPSLPKPSEQINKLLSLSLPPSMASSPLSDKDKKKAKELLDAASSGNLRVLKEIVNELNEGNGLIADKIKGIKDSDGDSVFHVAAAHGRTAICQYFLDDLGFPVDFFSQRGDTPLLCAAMGGHPATTRYLISRGANPIVSDKAGLTPLHCAAMNGQPRLVKFLLSLGVPVDVNFNHATGTPLNIAALRGQASTMEVLLDHHANVNAATSNEYTPLFASICFGPLECTKLLIKAGADVNSRCPLELAIHRESIEIIKWLLEAGADPNVRNEYGWSPLEIAVMGSKWDIAEMLFPLTSPVPEVHDWSVQGILQYVKSNAFMEKNEEILERNLADLKVKGEESFRKKEYLAANIFYSKAMKIASARGSDDAVLFSNRSLCWVRMGEGDRAREDALMAKRLRPEWPKAYYRIGASLMLLEDYEQASRAFEDGLRLDPTNIEMKKAHREAVDCLRRTHSGETS</sequence>
<evidence type="ECO:0000313" key="4">
    <source>
        <dbReference type="Proteomes" id="UP001151287"/>
    </source>
</evidence>
<evidence type="ECO:0000256" key="1">
    <source>
        <dbReference type="PROSITE-ProRule" id="PRU00023"/>
    </source>
</evidence>
<dbReference type="Proteomes" id="UP001151287">
    <property type="component" value="Unassembled WGS sequence"/>
</dbReference>
<reference evidence="3" key="1">
    <citation type="journal article" date="2022" name="Cell">
        <title>Repeat-based holocentromeres influence genome architecture and karyotype evolution.</title>
        <authorList>
            <person name="Hofstatter P.G."/>
            <person name="Thangavel G."/>
            <person name="Lux T."/>
            <person name="Neumann P."/>
            <person name="Vondrak T."/>
            <person name="Novak P."/>
            <person name="Zhang M."/>
            <person name="Costa L."/>
            <person name="Castellani M."/>
            <person name="Scott A."/>
            <person name="Toegelov H."/>
            <person name="Fuchs J."/>
            <person name="Mata-Sucre Y."/>
            <person name="Dias Y."/>
            <person name="Vanzela A.L.L."/>
            <person name="Huettel B."/>
            <person name="Almeida C.C.S."/>
            <person name="Simkova H."/>
            <person name="Souza G."/>
            <person name="Pedrosa-Harand A."/>
            <person name="Macas J."/>
            <person name="Mayer K.F.X."/>
            <person name="Houben A."/>
            <person name="Marques A."/>
        </authorList>
    </citation>
    <scope>NUCLEOTIDE SEQUENCE</scope>
    <source>
        <strain evidence="3">RhyBre1mFocal</strain>
    </source>
</reference>
<feature type="repeat" description="ANK" evidence="1">
    <location>
        <begin position="180"/>
        <end position="212"/>
    </location>
</feature>
<dbReference type="Pfam" id="PF00515">
    <property type="entry name" value="TPR_1"/>
    <property type="match status" value="1"/>
</dbReference>
<dbReference type="InterPro" id="IPR019734">
    <property type="entry name" value="TPR_rpt"/>
</dbReference>
<dbReference type="SUPFAM" id="SSF48403">
    <property type="entry name" value="Ankyrin repeat"/>
    <property type="match status" value="1"/>
</dbReference>
<dbReference type="EMBL" id="JAMQYH010000106">
    <property type="protein sequence ID" value="KAJ1683747.1"/>
    <property type="molecule type" value="Genomic_DNA"/>
</dbReference>
<dbReference type="OrthoDB" id="1860613at2759"/>
<dbReference type="PROSITE" id="PS50293">
    <property type="entry name" value="TPR_REGION"/>
    <property type="match status" value="1"/>
</dbReference>
<dbReference type="SMART" id="SM00028">
    <property type="entry name" value="TPR"/>
    <property type="match status" value="2"/>
</dbReference>
<feature type="repeat" description="TPR" evidence="2">
    <location>
        <begin position="405"/>
        <end position="438"/>
    </location>
</feature>
<dbReference type="InterPro" id="IPR011990">
    <property type="entry name" value="TPR-like_helical_dom_sf"/>
</dbReference>
<dbReference type="PROSITE" id="PS50005">
    <property type="entry name" value="TPR"/>
    <property type="match status" value="1"/>
</dbReference>
<feature type="repeat" description="ANK" evidence="1">
    <location>
        <begin position="241"/>
        <end position="273"/>
    </location>
</feature>
<dbReference type="SMART" id="SM00248">
    <property type="entry name" value="ANK"/>
    <property type="match status" value="7"/>
</dbReference>
<dbReference type="InterPro" id="IPR051616">
    <property type="entry name" value="Cul2-RING_E3_ligase_SR"/>
</dbReference>
<protein>
    <submittedName>
        <fullName evidence="3">Uncharacterized protein</fullName>
    </submittedName>
</protein>
<dbReference type="Gene3D" id="1.25.40.20">
    <property type="entry name" value="Ankyrin repeat-containing domain"/>
    <property type="match status" value="2"/>
</dbReference>
<feature type="repeat" description="ANK" evidence="1">
    <location>
        <begin position="146"/>
        <end position="178"/>
    </location>
</feature>
<gene>
    <name evidence="3" type="ORF">LUZ63_021034</name>
</gene>
<proteinExistence type="predicted"/>
<dbReference type="Pfam" id="PF13637">
    <property type="entry name" value="Ank_4"/>
    <property type="match status" value="1"/>
</dbReference>
<dbReference type="Gene3D" id="1.25.40.10">
    <property type="entry name" value="Tetratricopeptide repeat domain"/>
    <property type="match status" value="1"/>
</dbReference>
<dbReference type="PANTHER" id="PTHR46224">
    <property type="entry name" value="ANKYRIN REPEAT FAMILY PROTEIN"/>
    <property type="match status" value="1"/>
</dbReference>
<keyword evidence="4" id="KW-1185">Reference proteome</keyword>
<feature type="repeat" description="ANK" evidence="1">
    <location>
        <begin position="113"/>
        <end position="145"/>
    </location>
</feature>
<evidence type="ECO:0000256" key="2">
    <source>
        <dbReference type="PROSITE-ProRule" id="PRU00339"/>
    </source>
</evidence>
<dbReference type="AlphaFoldDB" id="A0A9Q0C0D5"/>
<name>A0A9Q0C0D5_9POAL</name>
<dbReference type="PRINTS" id="PR01415">
    <property type="entry name" value="ANKYRIN"/>
</dbReference>